<reference evidence="1 2" key="1">
    <citation type="submission" date="2017-09" db="EMBL/GenBank/DDBJ databases">
        <title>Large-scale bioinformatics analysis of Bacillus genomes uncovers conserved roles of natural products in bacterial physiology.</title>
        <authorList>
            <consortium name="Agbiome Team Llc"/>
            <person name="Bleich R.M."/>
            <person name="Grubbs K.J."/>
            <person name="Santa Maria K.C."/>
            <person name="Allen S.E."/>
            <person name="Farag S."/>
            <person name="Shank E.A."/>
            <person name="Bowers A."/>
        </authorList>
    </citation>
    <scope>NUCLEOTIDE SEQUENCE [LARGE SCALE GENOMIC DNA]</scope>
    <source>
        <strain evidence="1 2">AFS046104</strain>
    </source>
</reference>
<evidence type="ECO:0000313" key="2">
    <source>
        <dbReference type="Proteomes" id="UP000221438"/>
    </source>
</evidence>
<dbReference type="AlphaFoldDB" id="A0A2A8UC35"/>
<dbReference type="SUPFAM" id="SSF48208">
    <property type="entry name" value="Six-hairpin glycosidases"/>
    <property type="match status" value="1"/>
</dbReference>
<gene>
    <name evidence="1" type="ORF">COA08_14895</name>
</gene>
<comment type="caution">
    <text evidence="1">The sequence shown here is derived from an EMBL/GenBank/DDBJ whole genome shotgun (WGS) entry which is preliminary data.</text>
</comment>
<dbReference type="EMBL" id="NUJQ01000018">
    <property type="protein sequence ID" value="PGQ08327.1"/>
    <property type="molecule type" value="Genomic_DNA"/>
</dbReference>
<organism evidence="1 2">
    <name type="scientific">Bacillus cereus</name>
    <dbReference type="NCBI Taxonomy" id="1396"/>
    <lineage>
        <taxon>Bacteria</taxon>
        <taxon>Bacillati</taxon>
        <taxon>Bacillota</taxon>
        <taxon>Bacilli</taxon>
        <taxon>Bacillales</taxon>
        <taxon>Bacillaceae</taxon>
        <taxon>Bacillus</taxon>
        <taxon>Bacillus cereus group</taxon>
    </lineage>
</organism>
<proteinExistence type="predicted"/>
<name>A0A2A8UC35_BACCE</name>
<dbReference type="InterPro" id="IPR008928">
    <property type="entry name" value="6-hairpin_glycosidase_sf"/>
</dbReference>
<evidence type="ECO:0000313" key="1">
    <source>
        <dbReference type="EMBL" id="PGQ08327.1"/>
    </source>
</evidence>
<dbReference type="Gene3D" id="1.50.10.10">
    <property type="match status" value="1"/>
</dbReference>
<accession>A0A2A8UC35</accession>
<protein>
    <submittedName>
        <fullName evidence="1">Transcriptional regulator</fullName>
    </submittedName>
</protein>
<dbReference type="InterPro" id="IPR012341">
    <property type="entry name" value="6hp_glycosidase-like_sf"/>
</dbReference>
<dbReference type="Proteomes" id="UP000221438">
    <property type="component" value="Unassembled WGS sequence"/>
</dbReference>
<sequence>MKSLRKRLYIGIGVILLIALGGIVFWSALQGNRTEHFILRHMVNENGTLATYRLADTKAGTGEAKGREALSESAGLWLQYTLDKDDQSLFDEQVKVIQNNFVHKDHIVLWKISEKGEMQSATNALIDDLRIIEQLYRAYEMYKEERYKNLADQLSNAVLRYNKKDNYYVDYYDADTGKQNKFTTTSYINPHAFSYMKKYGKISAQQYQEVVQFLADYPREGWAFPKEHKEDGTFTYDKEVNLIDQSYVAYHRSLGGLSSDAYLEFIKKKFHEDGKLYGRYNLETGKQTVNYESPASYGLTILYVLQTGDTKFAKELYERMTTFRSDNVFSRYYGGYVTGENNNTHIFDNVLPLLAEMELEKSKK</sequence>
<dbReference type="GO" id="GO:0005975">
    <property type="term" value="P:carbohydrate metabolic process"/>
    <property type="evidence" value="ECO:0007669"/>
    <property type="project" value="InterPro"/>
</dbReference>